<organism evidence="1 2">
    <name type="scientific">Corynespora cassiicola Philippines</name>
    <dbReference type="NCBI Taxonomy" id="1448308"/>
    <lineage>
        <taxon>Eukaryota</taxon>
        <taxon>Fungi</taxon>
        <taxon>Dikarya</taxon>
        <taxon>Ascomycota</taxon>
        <taxon>Pezizomycotina</taxon>
        <taxon>Dothideomycetes</taxon>
        <taxon>Pleosporomycetidae</taxon>
        <taxon>Pleosporales</taxon>
        <taxon>Corynesporascaceae</taxon>
        <taxon>Corynespora</taxon>
    </lineage>
</organism>
<evidence type="ECO:0000313" key="1">
    <source>
        <dbReference type="EMBL" id="PSN61105.1"/>
    </source>
</evidence>
<dbReference type="EMBL" id="KZ678146">
    <property type="protein sequence ID" value="PSN61105.1"/>
    <property type="molecule type" value="Genomic_DNA"/>
</dbReference>
<proteinExistence type="predicted"/>
<gene>
    <name evidence="1" type="ORF">BS50DRAFT_593432</name>
</gene>
<dbReference type="Proteomes" id="UP000240883">
    <property type="component" value="Unassembled WGS sequence"/>
</dbReference>
<evidence type="ECO:0008006" key="3">
    <source>
        <dbReference type="Google" id="ProtNLM"/>
    </source>
</evidence>
<accession>A0A2T2N6P8</accession>
<reference evidence="1 2" key="1">
    <citation type="journal article" date="2018" name="Front. Microbiol.">
        <title>Genome-Wide Analysis of Corynespora cassiicola Leaf Fall Disease Putative Effectors.</title>
        <authorList>
            <person name="Lopez D."/>
            <person name="Ribeiro S."/>
            <person name="Label P."/>
            <person name="Fumanal B."/>
            <person name="Venisse J.S."/>
            <person name="Kohler A."/>
            <person name="de Oliveira R.R."/>
            <person name="Labutti K."/>
            <person name="Lipzen A."/>
            <person name="Lail K."/>
            <person name="Bauer D."/>
            <person name="Ohm R.A."/>
            <person name="Barry K.W."/>
            <person name="Spatafora J."/>
            <person name="Grigoriev I.V."/>
            <person name="Martin F.M."/>
            <person name="Pujade-Renaud V."/>
        </authorList>
    </citation>
    <scope>NUCLEOTIDE SEQUENCE [LARGE SCALE GENOMIC DNA]</scope>
    <source>
        <strain evidence="1 2">Philippines</strain>
    </source>
</reference>
<dbReference type="STRING" id="1448308.A0A2T2N6P8"/>
<keyword evidence="2" id="KW-1185">Reference proteome</keyword>
<dbReference type="OrthoDB" id="5130616at2759"/>
<name>A0A2T2N6P8_CORCC</name>
<evidence type="ECO:0000313" key="2">
    <source>
        <dbReference type="Proteomes" id="UP000240883"/>
    </source>
</evidence>
<dbReference type="AlphaFoldDB" id="A0A2T2N6P8"/>
<sequence length="415" mass="47298">MSIESLPRELISMILNASDFSSSELFALCRFPVFHHDATSLLYQSFHAKPKMLPFLLRTILFNPQYTRFIERAHFERLRVIVDMTEDDFDLFASYVQGLSLSHEIRACWMHQLRKGNSEALGSILLTRLSNIREIKICGEDELESRNGMPSPCFSGQISYWSLPLLELDQPLRNIKRISIDSSPVSTDTLLRLFLLPSLKSVHVWNLFESKEQRNTDRFPQPISHVSELKIKGGSIPFTSLERILASCKILRSFAYDSPKDSQVTSCYSSLGLVLYRFLGSMEALSFVDQNAWANSISPIGSLQSFKKLQVFSCDAEVLYSLGDFKPLSSLLPTNLVRLNMHETLKEVLDNLGGPNGVLEDMTHNAAFNHLRYIYITTSMGGTFTDKDFQNLHFQSRGTDLRLLGRLCYEKDHDD</sequence>
<protein>
    <recommendedName>
        <fullName evidence="3">F-box domain-containing protein</fullName>
    </recommendedName>
</protein>